<dbReference type="EMBL" id="JOKM01000007">
    <property type="protein sequence ID" value="KGB26479.1"/>
    <property type="molecule type" value="Genomic_DNA"/>
</dbReference>
<dbReference type="Pfam" id="PF00534">
    <property type="entry name" value="Glycos_transf_1"/>
    <property type="match status" value="1"/>
</dbReference>
<accession>A0A094Z0K3</accession>
<evidence type="ECO:0000256" key="2">
    <source>
        <dbReference type="ARBA" id="ARBA00022676"/>
    </source>
</evidence>
<dbReference type="STRING" id="104102.AtDm6_0182"/>
<dbReference type="Gene3D" id="3.90.550.10">
    <property type="entry name" value="Spore Coat Polysaccharide Biosynthesis Protein SpsA, Chain A"/>
    <property type="match status" value="1"/>
</dbReference>
<keyword evidence="7" id="KW-1185">Reference proteome</keyword>
<dbReference type="InterPro" id="IPR001173">
    <property type="entry name" value="Glyco_trans_2-like"/>
</dbReference>
<dbReference type="Proteomes" id="UP000029448">
    <property type="component" value="Unassembled WGS sequence"/>
</dbReference>
<dbReference type="GO" id="GO:0016757">
    <property type="term" value="F:glycosyltransferase activity"/>
    <property type="evidence" value="ECO:0007669"/>
    <property type="project" value="UniProtKB-KW"/>
</dbReference>
<evidence type="ECO:0008006" key="8">
    <source>
        <dbReference type="Google" id="ProtNLM"/>
    </source>
</evidence>
<dbReference type="AlphaFoldDB" id="A0A094Z0K3"/>
<dbReference type="Pfam" id="PF00535">
    <property type="entry name" value="Glycos_transf_2"/>
    <property type="match status" value="1"/>
</dbReference>
<comment type="similarity">
    <text evidence="1">Belongs to the glycosyltransferase 2 family.</text>
</comment>
<dbReference type="SUPFAM" id="SSF53756">
    <property type="entry name" value="UDP-Glycosyltransferase/glycogen phosphorylase"/>
    <property type="match status" value="1"/>
</dbReference>
<dbReference type="RefSeq" id="WP_081938919.1">
    <property type="nucleotide sequence ID" value="NZ_JACAOJ010000034.1"/>
</dbReference>
<dbReference type="InterPro" id="IPR001296">
    <property type="entry name" value="Glyco_trans_1"/>
</dbReference>
<sequence length="1013" mass="115747">MTNTELILSQFILRALRSVLYHLKIDFPSFRTFSFEDKRDTDAFRSILTYCEYLQRGYPSDGRITMVIGCVRLLLNIPTASEALEFLKNRSNSRICSILLLCVRVQFQNWSTAKDELIDYLTHYVRLPHPIFDILAKTITAQNSYDGWVSLSLQGKLTLIDYTSFCTDDLSISIDTNTLPLNSFTFVRKGPQLEIDLPEKWKNACSVIIKHPYRKYISGVFDIENFLKIDGYVEATEEHIKGWACYRSEPERPVKLSVTVAPDRDDHPHSYPTRKHIQIVTHPTKLFDIRTLSGEACLPYFSICLKKISFLGKHFSVKTEMGLPLYGSPLHINILAEQALSYARATREAFPAICRKQSFSTHNTIKRVAIIIPVYNGFDITRLCLQQVIRYKPDNARIIIINDKSPNKELTDYLEDVSKKYRITLLHNKQNKGFPASANRGMRQRNTDEDVILLNSDALVSEKWIFQLQKAVYSKDDIGTATPLSNNATIFSYPNKDGNNPLPTIEECENLNTIMIQTWQGELPEVPTAHGFCMYIKSDCLKSVGLLREDIFAQGYGEENDFSRRAAALGWRHVACLGTYVGHAESQSFSHVKTDLIRRNLSILNDLHKGYDQLIRRWQQRDPLFFYRRRLDLTRHKQDHGLQKSVFLIMHDRAGGILRHVGHRAIHYTTQGYAAFILKPDILENGHTVWRLESMLKNEFPNLIIPRSLSSLRHLVQELDCQKIEIHSYIGNGLDNILHITRLGLPYDVYIHDYSWFCPQITLTQKTGLYCGEPGKEGCQACLIENGSKTGESCSITALRKKSATILEQAEQVIAPSHDTAQRLRRYFDIPVNVIPWEIIRNVENISFSLPSSRPKRTIGILGAISVEKGFYQILALARFIAQNTLPIEFVLIGYSCDDNALLETGVVKITGHYKEFEIKAFVTACTIDWFFLPSIWPETWSYVLTQIWMTDKPAIVYDIGAPAERIRHAGGGINVPLHMPYSRLAQILYDPGKFQTLTSNDNCASAFFPLSQ</sequence>
<comment type="caution">
    <text evidence="6">The sequence shown here is derived from an EMBL/GenBank/DDBJ whole genome shotgun (WGS) entry which is preliminary data.</text>
</comment>
<dbReference type="SUPFAM" id="SSF53448">
    <property type="entry name" value="Nucleotide-diphospho-sugar transferases"/>
    <property type="match status" value="1"/>
</dbReference>
<protein>
    <recommendedName>
        <fullName evidence="8">Glycosyl transferase</fullName>
    </recommendedName>
</protein>
<evidence type="ECO:0000256" key="3">
    <source>
        <dbReference type="ARBA" id="ARBA00022679"/>
    </source>
</evidence>
<evidence type="ECO:0000313" key="7">
    <source>
        <dbReference type="Proteomes" id="UP000029448"/>
    </source>
</evidence>
<dbReference type="PANTHER" id="PTHR43179">
    <property type="entry name" value="RHAMNOSYLTRANSFERASE WBBL"/>
    <property type="match status" value="1"/>
</dbReference>
<name>A0A094Z0K3_9PROT</name>
<feature type="domain" description="Glycosyl transferase family 1" evidence="4">
    <location>
        <begin position="844"/>
        <end position="974"/>
    </location>
</feature>
<reference evidence="6 7" key="1">
    <citation type="submission" date="2014-06" db="EMBL/GenBank/DDBJ databases">
        <title>Functional and comparative genomic analyses of the Drosophila gut microbiota identify candidate symbiosis factors.</title>
        <authorList>
            <person name="Newell P.D."/>
            <person name="Chaston J.M."/>
            <person name="Douglas A.E."/>
        </authorList>
    </citation>
    <scope>NUCLEOTIDE SEQUENCE [LARGE SCALE GENOMIC DNA]</scope>
    <source>
        <strain evidence="6 7">DmCS_006</strain>
    </source>
</reference>
<gene>
    <name evidence="6" type="ORF">AtDm6_0182</name>
</gene>
<keyword evidence="3" id="KW-0808">Transferase</keyword>
<dbReference type="InterPro" id="IPR029044">
    <property type="entry name" value="Nucleotide-diphossugar_trans"/>
</dbReference>
<dbReference type="PATRIC" id="fig|104102.7.peg.180"/>
<dbReference type="GeneID" id="89478665"/>
<evidence type="ECO:0000313" key="6">
    <source>
        <dbReference type="EMBL" id="KGB26479.1"/>
    </source>
</evidence>
<evidence type="ECO:0000259" key="5">
    <source>
        <dbReference type="Pfam" id="PF00535"/>
    </source>
</evidence>
<dbReference type="Gene3D" id="3.40.50.2000">
    <property type="entry name" value="Glycogen Phosphorylase B"/>
    <property type="match status" value="2"/>
</dbReference>
<organism evidence="6 7">
    <name type="scientific">Acetobacter tropicalis</name>
    <dbReference type="NCBI Taxonomy" id="104102"/>
    <lineage>
        <taxon>Bacteria</taxon>
        <taxon>Pseudomonadati</taxon>
        <taxon>Pseudomonadota</taxon>
        <taxon>Alphaproteobacteria</taxon>
        <taxon>Acetobacterales</taxon>
        <taxon>Acetobacteraceae</taxon>
        <taxon>Acetobacter</taxon>
    </lineage>
</organism>
<keyword evidence="2" id="KW-0328">Glycosyltransferase</keyword>
<evidence type="ECO:0000256" key="1">
    <source>
        <dbReference type="ARBA" id="ARBA00006739"/>
    </source>
</evidence>
<evidence type="ECO:0000259" key="4">
    <source>
        <dbReference type="Pfam" id="PF00534"/>
    </source>
</evidence>
<proteinExistence type="inferred from homology"/>
<dbReference type="PANTHER" id="PTHR43179:SF12">
    <property type="entry name" value="GALACTOFURANOSYLTRANSFERASE GLFT2"/>
    <property type="match status" value="1"/>
</dbReference>
<feature type="domain" description="Glycosyltransferase 2-like" evidence="5">
    <location>
        <begin position="370"/>
        <end position="542"/>
    </location>
</feature>